<evidence type="ECO:0000256" key="3">
    <source>
        <dbReference type="SAM" id="MobiDB-lite"/>
    </source>
</evidence>
<evidence type="ECO:0000259" key="4">
    <source>
        <dbReference type="Pfam" id="PF20172"/>
    </source>
</evidence>
<protein>
    <submittedName>
        <fullName evidence="5">Phage integrase family protein</fullName>
    </submittedName>
</protein>
<evidence type="ECO:0000256" key="2">
    <source>
        <dbReference type="ARBA" id="ARBA00023172"/>
    </source>
</evidence>
<dbReference type="STRING" id="394221.Mmar10_1505"/>
<dbReference type="KEGG" id="mmr:Mmar10_1505"/>
<dbReference type="GO" id="GO:0003677">
    <property type="term" value="F:DNA binding"/>
    <property type="evidence" value="ECO:0007669"/>
    <property type="project" value="UniProtKB-KW"/>
</dbReference>
<name>Q0APJ0_MARMM</name>
<dbReference type="HOGENOM" id="CLU_022238_2_0_5"/>
<dbReference type="Pfam" id="PF20172">
    <property type="entry name" value="DUF6538"/>
    <property type="match status" value="1"/>
</dbReference>
<dbReference type="AlphaFoldDB" id="Q0APJ0"/>
<gene>
    <name evidence="5" type="ordered locus">Mmar10_1505</name>
</gene>
<reference evidence="5 6" key="1">
    <citation type="submission" date="2006-08" db="EMBL/GenBank/DDBJ databases">
        <title>Complete sequence of Maricaulis maris MCS10.</title>
        <authorList>
            <consortium name="US DOE Joint Genome Institute"/>
            <person name="Copeland A."/>
            <person name="Lucas S."/>
            <person name="Lapidus A."/>
            <person name="Barry K."/>
            <person name="Detter J.C."/>
            <person name="Glavina del Rio T."/>
            <person name="Hammon N."/>
            <person name="Israni S."/>
            <person name="Dalin E."/>
            <person name="Tice H."/>
            <person name="Pitluck S."/>
            <person name="Saunders E."/>
            <person name="Brettin T."/>
            <person name="Bruce D."/>
            <person name="Han C."/>
            <person name="Tapia R."/>
            <person name="Gilna P."/>
            <person name="Schmutz J."/>
            <person name="Larimer F."/>
            <person name="Land M."/>
            <person name="Hauser L."/>
            <person name="Kyrpides N."/>
            <person name="Mikhailova N."/>
            <person name="Viollier P."/>
            <person name="Stephens C."/>
            <person name="Richardson P."/>
        </authorList>
    </citation>
    <scope>NUCLEOTIDE SEQUENCE [LARGE SCALE GENOMIC DNA]</scope>
    <source>
        <strain evidence="5 6">MCS10</strain>
    </source>
</reference>
<dbReference type="Gene3D" id="1.10.150.130">
    <property type="match status" value="1"/>
</dbReference>
<dbReference type="eggNOG" id="COG0582">
    <property type="taxonomic scope" value="Bacteria"/>
</dbReference>
<organism evidence="5 6">
    <name type="scientific">Maricaulis maris (strain MCS10)</name>
    <name type="common">Caulobacter maris</name>
    <dbReference type="NCBI Taxonomy" id="394221"/>
    <lineage>
        <taxon>Bacteria</taxon>
        <taxon>Pseudomonadati</taxon>
        <taxon>Pseudomonadota</taxon>
        <taxon>Alphaproteobacteria</taxon>
        <taxon>Maricaulales</taxon>
        <taxon>Maricaulaceae</taxon>
        <taxon>Maricaulis</taxon>
    </lineage>
</organism>
<evidence type="ECO:0000313" key="6">
    <source>
        <dbReference type="Proteomes" id="UP000001964"/>
    </source>
</evidence>
<feature type="domain" description="DUF6538" evidence="4">
    <location>
        <begin position="23"/>
        <end position="89"/>
    </location>
</feature>
<accession>Q0APJ0</accession>
<dbReference type="InterPro" id="IPR046668">
    <property type="entry name" value="DUF6538"/>
</dbReference>
<keyword evidence="2" id="KW-0233">DNA recombination</keyword>
<evidence type="ECO:0000313" key="5">
    <source>
        <dbReference type="EMBL" id="ABI65797.1"/>
    </source>
</evidence>
<evidence type="ECO:0000256" key="1">
    <source>
        <dbReference type="ARBA" id="ARBA00023125"/>
    </source>
</evidence>
<dbReference type="Gene3D" id="1.10.443.10">
    <property type="entry name" value="Intergrase catalytic core"/>
    <property type="match status" value="1"/>
</dbReference>
<dbReference type="InterPro" id="IPR011010">
    <property type="entry name" value="DNA_brk_join_enz"/>
</dbReference>
<dbReference type="InterPro" id="IPR010998">
    <property type="entry name" value="Integrase_recombinase_N"/>
</dbReference>
<dbReference type="CDD" id="cd01184">
    <property type="entry name" value="INT_C_like_1"/>
    <property type="match status" value="1"/>
</dbReference>
<keyword evidence="1" id="KW-0238">DNA-binding</keyword>
<dbReference type="GO" id="GO:0015074">
    <property type="term" value="P:DNA integration"/>
    <property type="evidence" value="ECO:0007669"/>
    <property type="project" value="InterPro"/>
</dbReference>
<dbReference type="SUPFAM" id="SSF56349">
    <property type="entry name" value="DNA breaking-rejoining enzymes"/>
    <property type="match status" value="1"/>
</dbReference>
<proteinExistence type="predicted"/>
<feature type="region of interest" description="Disordered" evidence="3">
    <location>
        <begin position="202"/>
        <end position="226"/>
    </location>
</feature>
<dbReference type="EMBL" id="CP000449">
    <property type="protein sequence ID" value="ABI65797.1"/>
    <property type="molecule type" value="Genomic_DNA"/>
</dbReference>
<sequence>MMEAVPSLLEKLLKRRYRRMNYVYARSDSGIFELRYPIPKDLRAFYPKPNGKGARAQIIRSLGTKDAAEANRLASTLIVEAETQFSALRDQESASDFQKFLRDLFEQEIADDLAVRSGPADKKSASYGAAFLDPMLRALESDDIAEQEAAVSWVIDAYFEQSNGGVCSIPGDCPLRARLCRLAAEVYADLYRVKNARERGLGAEPQPKSAVLQEPPVSSSSNTALSPNGSVTVSEYFDIYERQRQGAGAPLAEATLRRQRVAWGEFCSTVGETTPLVSIAKSDVWQHHDMLNRYPQRAGSTNALRSLSFVERVEWADKNPGNFANLDQDTIGDRLRMINTVFNHAVKRGDLANNPAAGVTASKKGGEPARVAYTPEELQAIFRMPGFYDVRLAIATETSEFWVPLVCLFSGARSSELYVPMVDVHESADIPHLRLVPVEERTLKNPPSARNIPIHSELIRLGFLDYCARMRARREEFLFPEWTFRPGEKPSSGAERRRFNGALKRLLRYRGGARMDTHTFRHTFETVVSTLSDVPERVLLRFLGRKIPGSAGIYVKEIPLESLKDAVDKLSYRDLELSHLYP</sequence>
<dbReference type="Proteomes" id="UP000001964">
    <property type="component" value="Chromosome"/>
</dbReference>
<keyword evidence="6" id="KW-1185">Reference proteome</keyword>
<dbReference type="GO" id="GO:0006310">
    <property type="term" value="P:DNA recombination"/>
    <property type="evidence" value="ECO:0007669"/>
    <property type="project" value="UniProtKB-KW"/>
</dbReference>
<dbReference type="InterPro" id="IPR013762">
    <property type="entry name" value="Integrase-like_cat_sf"/>
</dbReference>
<feature type="compositionally biased region" description="Polar residues" evidence="3">
    <location>
        <begin position="216"/>
        <end position="226"/>
    </location>
</feature>